<name>A0A7S9GX55_9BRAD</name>
<dbReference type="Proteomes" id="UP000594621">
    <property type="component" value="Chromosome"/>
</dbReference>
<organism evidence="2 3">
    <name type="scientific">Bradyrhizobium commune</name>
    <dbReference type="NCBI Taxonomy" id="83627"/>
    <lineage>
        <taxon>Bacteria</taxon>
        <taxon>Pseudomonadati</taxon>
        <taxon>Pseudomonadota</taxon>
        <taxon>Alphaproteobacteria</taxon>
        <taxon>Hyphomicrobiales</taxon>
        <taxon>Nitrobacteraceae</taxon>
        <taxon>Bradyrhizobium</taxon>
    </lineage>
</organism>
<gene>
    <name evidence="2" type="ORF">IC761_21405</name>
</gene>
<feature type="transmembrane region" description="Helical" evidence="1">
    <location>
        <begin position="109"/>
        <end position="127"/>
    </location>
</feature>
<dbReference type="RefSeq" id="WP_195798611.1">
    <property type="nucleotide sequence ID" value="NZ_CP061379.1"/>
</dbReference>
<feature type="transmembrane region" description="Helical" evidence="1">
    <location>
        <begin position="47"/>
        <end position="67"/>
    </location>
</feature>
<dbReference type="AlphaFoldDB" id="A0A7S9GX55"/>
<evidence type="ECO:0000313" key="3">
    <source>
        <dbReference type="Proteomes" id="UP000594621"/>
    </source>
</evidence>
<protein>
    <submittedName>
        <fullName evidence="2">Uncharacterized protein</fullName>
    </submittedName>
</protein>
<keyword evidence="1" id="KW-1133">Transmembrane helix</keyword>
<dbReference type="EMBL" id="CP061379">
    <property type="protein sequence ID" value="QPF89069.1"/>
    <property type="molecule type" value="Genomic_DNA"/>
</dbReference>
<keyword evidence="3" id="KW-1185">Reference proteome</keyword>
<sequence>MDMGVEGTTPRLLFRIALGLAVALWANPIRACSFVDEAAASAASIRISNYYLLATALLGIICVLVAFYRRRWFWSLIVVALVLIFHPSRTITPLHAPDCTYPNIELSQAAFALVAIMFVFHLWRIVVARRRSHLGT</sequence>
<dbReference type="KEGG" id="bcou:IC761_21405"/>
<evidence type="ECO:0000313" key="2">
    <source>
        <dbReference type="EMBL" id="QPF89069.1"/>
    </source>
</evidence>
<evidence type="ECO:0000256" key="1">
    <source>
        <dbReference type="SAM" id="Phobius"/>
    </source>
</evidence>
<keyword evidence="1" id="KW-0472">Membrane</keyword>
<reference evidence="2 3" key="1">
    <citation type="submission" date="2020-09" db="EMBL/GenBank/DDBJ databases">
        <title>Complete genomes of bradyrhizobia occurring on native shrubby legumes in Australia.</title>
        <authorList>
            <person name="Lafay B."/>
        </authorList>
    </citation>
    <scope>NUCLEOTIDE SEQUENCE [LARGE SCALE GENOMIC DNA]</scope>
    <source>
        <strain evidence="2 3">BDV5040</strain>
    </source>
</reference>
<keyword evidence="1" id="KW-0812">Transmembrane</keyword>
<proteinExistence type="predicted"/>
<feature type="transmembrane region" description="Helical" evidence="1">
    <location>
        <begin position="72"/>
        <end position="89"/>
    </location>
</feature>
<accession>A0A7S9GX55</accession>